<keyword evidence="3" id="KW-1185">Reference proteome</keyword>
<accession>A0A840PDF4</accession>
<dbReference type="SMART" id="SM00421">
    <property type="entry name" value="HTH_LUXR"/>
    <property type="match status" value="1"/>
</dbReference>
<dbReference type="Proteomes" id="UP000578449">
    <property type="component" value="Unassembled WGS sequence"/>
</dbReference>
<dbReference type="PROSITE" id="PS50043">
    <property type="entry name" value="HTH_LUXR_2"/>
    <property type="match status" value="1"/>
</dbReference>
<evidence type="ECO:0000313" key="2">
    <source>
        <dbReference type="EMBL" id="MBB5135881.1"/>
    </source>
</evidence>
<feature type="domain" description="HTH luxR-type" evidence="1">
    <location>
        <begin position="285"/>
        <end position="350"/>
    </location>
</feature>
<dbReference type="InterPro" id="IPR036388">
    <property type="entry name" value="WH-like_DNA-bd_sf"/>
</dbReference>
<organism evidence="2 3">
    <name type="scientific">Thermocatellispora tengchongensis</name>
    <dbReference type="NCBI Taxonomy" id="1073253"/>
    <lineage>
        <taxon>Bacteria</taxon>
        <taxon>Bacillati</taxon>
        <taxon>Actinomycetota</taxon>
        <taxon>Actinomycetes</taxon>
        <taxon>Streptosporangiales</taxon>
        <taxon>Streptosporangiaceae</taxon>
        <taxon>Thermocatellispora</taxon>
    </lineage>
</organism>
<dbReference type="InterPro" id="IPR036390">
    <property type="entry name" value="WH_DNA-bd_sf"/>
</dbReference>
<protein>
    <submittedName>
        <fullName evidence="2">Sugar-specific transcriptional regulator TrmB/DNA-binding CsgD family transcriptional regulator</fullName>
    </submittedName>
</protein>
<dbReference type="EMBL" id="JACHGN010000012">
    <property type="protein sequence ID" value="MBB5135881.1"/>
    <property type="molecule type" value="Genomic_DNA"/>
</dbReference>
<dbReference type="InterPro" id="IPR000792">
    <property type="entry name" value="Tscrpt_reg_LuxR_C"/>
</dbReference>
<proteinExistence type="predicted"/>
<sequence length="356" mass="37111">MAERRLLEGLGVGAAEEATYRALLRHGPATLTALAAAAGVSATAIRRMLPRMEDLGLVSRVAGRPLRLVATPPGIAVDVLVARRQEEIAHSRASAALLAAEVAARTGPHPEEVLEVITGRDAVGRRFLQLERTATEELLVLVSPPYAVDISDAGQDGSTAQRARTRGVYGPNAFEVPGMLEHTRRAIAEGEEARLGHVPVKLAVADRRTAILPLVSDGDRAVETALVVHPSGLLDALIGLFEAVWRTAIPLPAALDAPPSAASPSALPGPSALSPSPALSASRALSAAPAPAGDQDADVLTLLAAGLKDDAIARQLGLSPRTVQRRVQALTERLGARTRFHAGVLAARHNLLPPAE</sequence>
<dbReference type="InterPro" id="IPR051797">
    <property type="entry name" value="TrmB-like"/>
</dbReference>
<dbReference type="InterPro" id="IPR000835">
    <property type="entry name" value="HTH_MarR-typ"/>
</dbReference>
<dbReference type="CDD" id="cd06170">
    <property type="entry name" value="LuxR_C_like"/>
    <property type="match status" value="1"/>
</dbReference>
<name>A0A840PDF4_9ACTN</name>
<comment type="caution">
    <text evidence="2">The sequence shown here is derived from an EMBL/GenBank/DDBJ whole genome shotgun (WGS) entry which is preliminary data.</text>
</comment>
<keyword evidence="2" id="KW-0238">DNA-binding</keyword>
<dbReference type="Pfam" id="PF01978">
    <property type="entry name" value="TrmB"/>
    <property type="match status" value="1"/>
</dbReference>
<dbReference type="RefSeq" id="WP_185052800.1">
    <property type="nucleotide sequence ID" value="NZ_BAABIX010000024.1"/>
</dbReference>
<dbReference type="SUPFAM" id="SSF46785">
    <property type="entry name" value="Winged helix' DNA-binding domain"/>
    <property type="match status" value="1"/>
</dbReference>
<reference evidence="2 3" key="1">
    <citation type="submission" date="2020-08" db="EMBL/GenBank/DDBJ databases">
        <title>Genomic Encyclopedia of Type Strains, Phase IV (KMG-IV): sequencing the most valuable type-strain genomes for metagenomic binning, comparative biology and taxonomic classification.</title>
        <authorList>
            <person name="Goeker M."/>
        </authorList>
    </citation>
    <scope>NUCLEOTIDE SEQUENCE [LARGE SCALE GENOMIC DNA]</scope>
    <source>
        <strain evidence="2 3">DSM 45615</strain>
    </source>
</reference>
<dbReference type="Pfam" id="PF00196">
    <property type="entry name" value="GerE"/>
    <property type="match status" value="1"/>
</dbReference>
<dbReference type="SMART" id="SM00347">
    <property type="entry name" value="HTH_MARR"/>
    <property type="match status" value="1"/>
</dbReference>
<dbReference type="GO" id="GO:0003700">
    <property type="term" value="F:DNA-binding transcription factor activity"/>
    <property type="evidence" value="ECO:0007669"/>
    <property type="project" value="InterPro"/>
</dbReference>
<dbReference type="Gene3D" id="1.10.10.10">
    <property type="entry name" value="Winged helix-like DNA-binding domain superfamily/Winged helix DNA-binding domain"/>
    <property type="match status" value="2"/>
</dbReference>
<dbReference type="GO" id="GO:0003677">
    <property type="term" value="F:DNA binding"/>
    <property type="evidence" value="ECO:0007669"/>
    <property type="project" value="UniProtKB-KW"/>
</dbReference>
<dbReference type="InterPro" id="IPR016032">
    <property type="entry name" value="Sig_transdc_resp-reg_C-effctor"/>
</dbReference>
<gene>
    <name evidence="2" type="ORF">HNP84_005625</name>
</gene>
<evidence type="ECO:0000313" key="3">
    <source>
        <dbReference type="Proteomes" id="UP000578449"/>
    </source>
</evidence>
<dbReference type="SUPFAM" id="SSF46894">
    <property type="entry name" value="C-terminal effector domain of the bipartite response regulators"/>
    <property type="match status" value="1"/>
</dbReference>
<evidence type="ECO:0000259" key="1">
    <source>
        <dbReference type="PROSITE" id="PS50043"/>
    </source>
</evidence>
<dbReference type="AlphaFoldDB" id="A0A840PDF4"/>
<dbReference type="PANTHER" id="PTHR34293">
    <property type="entry name" value="HTH-TYPE TRANSCRIPTIONAL REGULATOR TRMBL2"/>
    <property type="match status" value="1"/>
</dbReference>
<dbReference type="PANTHER" id="PTHR34293:SF1">
    <property type="entry name" value="HTH-TYPE TRANSCRIPTIONAL REGULATOR TRMBL2"/>
    <property type="match status" value="1"/>
</dbReference>
<dbReference type="InterPro" id="IPR002831">
    <property type="entry name" value="Tscrpt_reg_TrmB_N"/>
</dbReference>